<reference evidence="1 2" key="1">
    <citation type="journal article" date="2019" name="Int. J. Syst. Evol. Microbiol.">
        <title>Anaerobacillus alkaliphilus sp. nov., a novel alkaliphilic and moderately halophilic bacterium.</title>
        <authorList>
            <person name="Borsodi A.K."/>
            <person name="Aszalos J.M."/>
            <person name="Bihari P."/>
            <person name="Nagy I."/>
            <person name="Schumann P."/>
            <person name="Sproer C."/>
            <person name="Kovacs A.L."/>
            <person name="Boka K."/>
            <person name="Dobosy P."/>
            <person name="Ovari M."/>
            <person name="Szili-Kovacs T."/>
            <person name="Toth E."/>
        </authorList>
    </citation>
    <scope>NUCLEOTIDE SEQUENCE [LARGE SCALE GENOMIC DNA]</scope>
    <source>
        <strain evidence="1 2">B16-10</strain>
    </source>
</reference>
<sequence>MNLKNIYIVGFIALFLTACGNHSTSSSPEVKETASTPGTEAAAFVPPEVAEISFKLLELDELVEGEPLETWEYIKSVPLGRLIEKDITLHVYKDTDPNSLCHYATVSLLDYDNNTYKFNDCTSEGLLQEDADGLYVIDILFESQEKKQIVHSSFELLANGPGRMQYIVFDVSEEKFFTFEDWGTPFTADLDETLLVIQFPGLHMDWPDVTIVRWQNGQLEKSQSIKEVLGLGNQQDYVQYDEDKSLFIAYVVVDEFSEEYSEVKYTFEEGNLIKD</sequence>
<dbReference type="PROSITE" id="PS51257">
    <property type="entry name" value="PROKAR_LIPOPROTEIN"/>
    <property type="match status" value="1"/>
</dbReference>
<name>A0A4Q0VNZ1_9BACI</name>
<dbReference type="OrthoDB" id="2623186at2"/>
<evidence type="ECO:0008006" key="3">
    <source>
        <dbReference type="Google" id="ProtNLM"/>
    </source>
</evidence>
<dbReference type="AlphaFoldDB" id="A0A4Q0VNZ1"/>
<proteinExistence type="predicted"/>
<comment type="caution">
    <text evidence="1">The sequence shown here is derived from an EMBL/GenBank/DDBJ whole genome shotgun (WGS) entry which is preliminary data.</text>
</comment>
<gene>
    <name evidence="1" type="ORF">DS745_22985</name>
</gene>
<dbReference type="RefSeq" id="WP_129080547.1">
    <property type="nucleotide sequence ID" value="NZ_QOUX01000047.1"/>
</dbReference>
<organism evidence="1 2">
    <name type="scientific">Anaerobacillus alkaliphilus</name>
    <dbReference type="NCBI Taxonomy" id="1548597"/>
    <lineage>
        <taxon>Bacteria</taxon>
        <taxon>Bacillati</taxon>
        <taxon>Bacillota</taxon>
        <taxon>Bacilli</taxon>
        <taxon>Bacillales</taxon>
        <taxon>Bacillaceae</taxon>
        <taxon>Anaerobacillus</taxon>
    </lineage>
</organism>
<evidence type="ECO:0000313" key="1">
    <source>
        <dbReference type="EMBL" id="RXI96572.1"/>
    </source>
</evidence>
<protein>
    <recommendedName>
        <fullName evidence="3">Lipoprotein</fullName>
    </recommendedName>
</protein>
<dbReference type="Proteomes" id="UP000290649">
    <property type="component" value="Unassembled WGS sequence"/>
</dbReference>
<accession>A0A4Q0VNZ1</accession>
<keyword evidence="2" id="KW-1185">Reference proteome</keyword>
<dbReference type="EMBL" id="QOUX01000047">
    <property type="protein sequence ID" value="RXI96572.1"/>
    <property type="molecule type" value="Genomic_DNA"/>
</dbReference>
<evidence type="ECO:0000313" key="2">
    <source>
        <dbReference type="Proteomes" id="UP000290649"/>
    </source>
</evidence>